<dbReference type="GO" id="GO:0003677">
    <property type="term" value="F:DNA binding"/>
    <property type="evidence" value="ECO:0007669"/>
    <property type="project" value="UniProtKB-KW"/>
</dbReference>
<dbReference type="Pfam" id="PF12802">
    <property type="entry name" value="MarR_2"/>
    <property type="match status" value="1"/>
</dbReference>
<dbReference type="PROSITE" id="PS50995">
    <property type="entry name" value="HTH_MARR_2"/>
    <property type="match status" value="1"/>
</dbReference>
<keyword evidence="1" id="KW-0805">Transcription regulation</keyword>
<feature type="compositionally biased region" description="Basic residues" evidence="4">
    <location>
        <begin position="169"/>
        <end position="180"/>
    </location>
</feature>
<evidence type="ECO:0000256" key="2">
    <source>
        <dbReference type="ARBA" id="ARBA00023125"/>
    </source>
</evidence>
<evidence type="ECO:0000259" key="5">
    <source>
        <dbReference type="PROSITE" id="PS50995"/>
    </source>
</evidence>
<comment type="caution">
    <text evidence="6">The sequence shown here is derived from an EMBL/GenBank/DDBJ whole genome shotgun (WGS) entry which is preliminary data.</text>
</comment>
<sequence length="180" mass="21349">MKRHQDHEIHEAWRAAHYKDADRNDKLIINLRDLSHTMRFLYEGKGSQKRILIVLNEMGRTTQRELTERLGIQPGSASEVIAKLEIAGLITRTMSETDRRTMNIELTEEGKRLAYEAVEQRNRRHEEMFSCLSEEDKDLLLSLLEKVNADWQTRYQGNMENRDHSEHCHGRHMHHRGERH</sequence>
<dbReference type="InterPro" id="IPR036388">
    <property type="entry name" value="WH-like_DNA-bd_sf"/>
</dbReference>
<dbReference type="InterPro" id="IPR023187">
    <property type="entry name" value="Tscrpt_reg_MarR-type_CS"/>
</dbReference>
<name>A0A926DU26_9FIRM</name>
<dbReference type="InterPro" id="IPR000835">
    <property type="entry name" value="HTH_MarR-typ"/>
</dbReference>
<reference evidence="6" key="1">
    <citation type="submission" date="2020-08" db="EMBL/GenBank/DDBJ databases">
        <title>Genome public.</title>
        <authorList>
            <person name="Liu C."/>
            <person name="Sun Q."/>
        </authorList>
    </citation>
    <scope>NUCLEOTIDE SEQUENCE</scope>
    <source>
        <strain evidence="6">NSJ-32</strain>
    </source>
</reference>
<accession>A0A926DU26</accession>
<dbReference type="SMART" id="SM00347">
    <property type="entry name" value="HTH_MARR"/>
    <property type="match status" value="1"/>
</dbReference>
<dbReference type="Gene3D" id="1.10.10.10">
    <property type="entry name" value="Winged helix-like DNA-binding domain superfamily/Winged helix DNA-binding domain"/>
    <property type="match status" value="1"/>
</dbReference>
<dbReference type="GO" id="GO:0003700">
    <property type="term" value="F:DNA-binding transcription factor activity"/>
    <property type="evidence" value="ECO:0007669"/>
    <property type="project" value="InterPro"/>
</dbReference>
<proteinExistence type="predicted"/>
<dbReference type="EMBL" id="JACRSQ010000014">
    <property type="protein sequence ID" value="MBC8543958.1"/>
    <property type="molecule type" value="Genomic_DNA"/>
</dbReference>
<dbReference type="AlphaFoldDB" id="A0A926DU26"/>
<evidence type="ECO:0000256" key="1">
    <source>
        <dbReference type="ARBA" id="ARBA00023015"/>
    </source>
</evidence>
<keyword evidence="3" id="KW-0804">Transcription</keyword>
<dbReference type="InterPro" id="IPR036390">
    <property type="entry name" value="WH_DNA-bd_sf"/>
</dbReference>
<feature type="domain" description="HTH marR-type" evidence="5">
    <location>
        <begin position="24"/>
        <end position="149"/>
    </location>
</feature>
<evidence type="ECO:0000256" key="4">
    <source>
        <dbReference type="SAM" id="MobiDB-lite"/>
    </source>
</evidence>
<feature type="region of interest" description="Disordered" evidence="4">
    <location>
        <begin position="161"/>
        <end position="180"/>
    </location>
</feature>
<evidence type="ECO:0000313" key="6">
    <source>
        <dbReference type="EMBL" id="MBC8543958.1"/>
    </source>
</evidence>
<dbReference type="PROSITE" id="PS01117">
    <property type="entry name" value="HTH_MARR_1"/>
    <property type="match status" value="1"/>
</dbReference>
<dbReference type="SUPFAM" id="SSF46785">
    <property type="entry name" value="Winged helix' DNA-binding domain"/>
    <property type="match status" value="1"/>
</dbReference>
<keyword evidence="2" id="KW-0238">DNA-binding</keyword>
<dbReference type="PANTHER" id="PTHR42756:SF1">
    <property type="entry name" value="TRANSCRIPTIONAL REPRESSOR OF EMRAB OPERON"/>
    <property type="match status" value="1"/>
</dbReference>
<dbReference type="Proteomes" id="UP000657006">
    <property type="component" value="Unassembled WGS sequence"/>
</dbReference>
<dbReference type="RefSeq" id="WP_177717545.1">
    <property type="nucleotide sequence ID" value="NZ_JACRSQ010000014.1"/>
</dbReference>
<protein>
    <submittedName>
        <fullName evidence="6">MarR family transcriptional regulator</fullName>
    </submittedName>
</protein>
<dbReference type="PANTHER" id="PTHR42756">
    <property type="entry name" value="TRANSCRIPTIONAL REGULATOR, MARR"/>
    <property type="match status" value="1"/>
</dbReference>
<evidence type="ECO:0000256" key="3">
    <source>
        <dbReference type="ARBA" id="ARBA00023163"/>
    </source>
</evidence>
<dbReference type="PRINTS" id="PR00598">
    <property type="entry name" value="HTHMARR"/>
</dbReference>
<organism evidence="6 7">
    <name type="scientific">Bianquea renquensis</name>
    <dbReference type="NCBI Taxonomy" id="2763661"/>
    <lineage>
        <taxon>Bacteria</taxon>
        <taxon>Bacillati</taxon>
        <taxon>Bacillota</taxon>
        <taxon>Clostridia</taxon>
        <taxon>Eubacteriales</taxon>
        <taxon>Bianqueaceae</taxon>
        <taxon>Bianquea</taxon>
    </lineage>
</organism>
<keyword evidence="7" id="KW-1185">Reference proteome</keyword>
<gene>
    <name evidence="6" type="ORF">H8730_10415</name>
</gene>
<evidence type="ECO:0000313" key="7">
    <source>
        <dbReference type="Proteomes" id="UP000657006"/>
    </source>
</evidence>